<evidence type="ECO:0000256" key="5">
    <source>
        <dbReference type="ARBA" id="ARBA00022989"/>
    </source>
</evidence>
<feature type="transmembrane region" description="Helical" evidence="7">
    <location>
        <begin position="397"/>
        <end position="417"/>
    </location>
</feature>
<dbReference type="InterPro" id="IPR036259">
    <property type="entry name" value="MFS_trans_sf"/>
</dbReference>
<evidence type="ECO:0000256" key="7">
    <source>
        <dbReference type="SAM" id="Phobius"/>
    </source>
</evidence>
<dbReference type="Gene3D" id="1.20.1720.10">
    <property type="entry name" value="Multidrug resistance protein D"/>
    <property type="match status" value="1"/>
</dbReference>
<feature type="transmembrane region" description="Helical" evidence="7">
    <location>
        <begin position="221"/>
        <end position="239"/>
    </location>
</feature>
<feature type="transmembrane region" description="Helical" evidence="7">
    <location>
        <begin position="321"/>
        <end position="340"/>
    </location>
</feature>
<feature type="transmembrane region" description="Helical" evidence="7">
    <location>
        <begin position="163"/>
        <end position="184"/>
    </location>
</feature>
<keyword evidence="3" id="KW-1003">Cell membrane</keyword>
<feature type="transmembrane region" description="Helical" evidence="7">
    <location>
        <begin position="429"/>
        <end position="450"/>
    </location>
</feature>
<evidence type="ECO:0000256" key="4">
    <source>
        <dbReference type="ARBA" id="ARBA00022692"/>
    </source>
</evidence>
<protein>
    <submittedName>
        <fullName evidence="9">DHA2 family efflux MFS transporter permease subunit</fullName>
    </submittedName>
</protein>
<proteinExistence type="predicted"/>
<dbReference type="PANTHER" id="PTHR23501">
    <property type="entry name" value="MAJOR FACILITATOR SUPERFAMILY"/>
    <property type="match status" value="1"/>
</dbReference>
<dbReference type="InterPro" id="IPR020846">
    <property type="entry name" value="MFS_dom"/>
</dbReference>
<keyword evidence="2" id="KW-0813">Transport</keyword>
<evidence type="ECO:0000256" key="3">
    <source>
        <dbReference type="ARBA" id="ARBA00022475"/>
    </source>
</evidence>
<feature type="transmembrane region" description="Helical" evidence="7">
    <location>
        <begin position="196"/>
        <end position="215"/>
    </location>
</feature>
<gene>
    <name evidence="9" type="ORF">K2U94_09015</name>
</gene>
<dbReference type="PRINTS" id="PR01036">
    <property type="entry name" value="TCRTETB"/>
</dbReference>
<comment type="subcellular location">
    <subcellularLocation>
        <location evidence="1">Cell membrane</location>
        <topology evidence="1">Multi-pass membrane protein</topology>
    </subcellularLocation>
</comment>
<feature type="transmembrane region" description="Helical" evidence="7">
    <location>
        <begin position="352"/>
        <end position="376"/>
    </location>
</feature>
<dbReference type="Proteomes" id="UP001139104">
    <property type="component" value="Unassembled WGS sequence"/>
</dbReference>
<keyword evidence="5 7" id="KW-1133">Transmembrane helix</keyword>
<feature type="transmembrane region" description="Helical" evidence="7">
    <location>
        <begin position="98"/>
        <end position="119"/>
    </location>
</feature>
<evidence type="ECO:0000256" key="2">
    <source>
        <dbReference type="ARBA" id="ARBA00022448"/>
    </source>
</evidence>
<dbReference type="RefSeq" id="WP_243066884.1">
    <property type="nucleotide sequence ID" value="NZ_JAIVFK010000010.1"/>
</dbReference>
<feature type="transmembrane region" description="Helical" evidence="7">
    <location>
        <begin position="260"/>
        <end position="281"/>
    </location>
</feature>
<dbReference type="EMBL" id="JAIVFP010000001">
    <property type="protein sequence ID" value="MCI4682901.1"/>
    <property type="molecule type" value="Genomic_DNA"/>
</dbReference>
<name>A0ABS9Z5L1_9HYPH</name>
<dbReference type="NCBIfam" id="TIGR00711">
    <property type="entry name" value="efflux_EmrB"/>
    <property type="match status" value="1"/>
</dbReference>
<dbReference type="PROSITE" id="PS50850">
    <property type="entry name" value="MFS"/>
    <property type="match status" value="1"/>
</dbReference>
<feature type="transmembrane region" description="Helical" evidence="7">
    <location>
        <begin position="49"/>
        <end position="66"/>
    </location>
</feature>
<evidence type="ECO:0000256" key="6">
    <source>
        <dbReference type="ARBA" id="ARBA00023136"/>
    </source>
</evidence>
<dbReference type="InterPro" id="IPR011701">
    <property type="entry name" value="MFS"/>
</dbReference>
<evidence type="ECO:0000256" key="1">
    <source>
        <dbReference type="ARBA" id="ARBA00004651"/>
    </source>
</evidence>
<accession>A0ABS9Z5L1</accession>
<reference evidence="9" key="1">
    <citation type="journal article" date="2022" name="ISME J.">
        <title>Identification of active gaseous-alkane degraders at natural gas seeps.</title>
        <authorList>
            <person name="Farhan Ul Haque M."/>
            <person name="Hernandez M."/>
            <person name="Crombie A.T."/>
            <person name="Murrell J.C."/>
        </authorList>
    </citation>
    <scope>NUCLEOTIDE SEQUENCE</scope>
    <source>
        <strain evidence="9">PC2</strain>
    </source>
</reference>
<evidence type="ECO:0000313" key="9">
    <source>
        <dbReference type="EMBL" id="MCI4682901.1"/>
    </source>
</evidence>
<feature type="domain" description="Major facilitator superfamily (MFS) profile" evidence="8">
    <location>
        <begin position="7"/>
        <end position="453"/>
    </location>
</feature>
<dbReference type="Pfam" id="PF07690">
    <property type="entry name" value="MFS_1"/>
    <property type="match status" value="1"/>
</dbReference>
<organism evidence="9 10">
    <name type="scientific">Candidatus Rhodoblastus alkanivorans</name>
    <dbReference type="NCBI Taxonomy" id="2954117"/>
    <lineage>
        <taxon>Bacteria</taxon>
        <taxon>Pseudomonadati</taxon>
        <taxon>Pseudomonadota</taxon>
        <taxon>Alphaproteobacteria</taxon>
        <taxon>Hyphomicrobiales</taxon>
        <taxon>Rhodoblastaceae</taxon>
        <taxon>Rhodoblastus</taxon>
    </lineage>
</organism>
<feature type="transmembrane region" description="Helical" evidence="7">
    <location>
        <begin position="287"/>
        <end position="309"/>
    </location>
</feature>
<dbReference type="Gene3D" id="1.20.1250.20">
    <property type="entry name" value="MFS general substrate transporter like domains"/>
    <property type="match status" value="1"/>
</dbReference>
<feature type="transmembrane region" description="Helical" evidence="7">
    <location>
        <begin position="131"/>
        <end position="157"/>
    </location>
</feature>
<evidence type="ECO:0000313" key="10">
    <source>
        <dbReference type="Proteomes" id="UP001139104"/>
    </source>
</evidence>
<keyword evidence="6 7" id="KW-0472">Membrane</keyword>
<keyword evidence="4 7" id="KW-0812">Transmembrane</keyword>
<evidence type="ECO:0000259" key="8">
    <source>
        <dbReference type="PROSITE" id="PS50850"/>
    </source>
</evidence>
<comment type="caution">
    <text evidence="9">The sequence shown here is derived from an EMBL/GenBank/DDBJ whole genome shotgun (WGS) entry which is preliminary data.</text>
</comment>
<dbReference type="PANTHER" id="PTHR23501:SF1">
    <property type="entry name" value="TRANSPORT PROTEIN HSRA-RELATED"/>
    <property type="match status" value="1"/>
</dbReference>
<dbReference type="SUPFAM" id="SSF103473">
    <property type="entry name" value="MFS general substrate transporter"/>
    <property type="match status" value="1"/>
</dbReference>
<keyword evidence="10" id="KW-1185">Reference proteome</keyword>
<dbReference type="InterPro" id="IPR004638">
    <property type="entry name" value="EmrB-like"/>
</dbReference>
<sequence length="467" mass="49921">MRPFILTSLIVAVALFMENLDSTIIATSLPAIALDLKQDPIALKLAMTSYLLAQAVFIPASGWVADRYGAKRVFRAAIVVFTVGSILCGLSSNLPEFVGARIFQGCGAAMMTPVGRLTLFRSVERSEIVRAMAYLTIPALVGPMLGPPLGGFISTYLHWRWNFWINVPVGVLGVVLSTLYIPDIRDENVSAFDRKGFALSGLGLSSLIFGLTVLGRHFIPRSANIALIAFGAILMALYIRHAMTFANPILDLRLLRIRTYWASVVGGFFFRIGVGATPFLLPLLLQLGFGMTPFQSGLTTFVATAGALVMKATAASALSRFGFRSTLLFNAVISSAFLALNGWFRPDTPQAILLIALFIGGFFRSLQFTALNSLAFADVEPSQMSKATSLSSVAQQLALASGVAIAAAVVEMARRFFPGDEIGYQVFPPAFFVVAAISAASALIFLRLPVDAGAALAGRAAARESAE</sequence>
<feature type="transmembrane region" description="Helical" evidence="7">
    <location>
        <begin position="73"/>
        <end position="92"/>
    </location>
</feature>